<dbReference type="EMBL" id="JEMT01011844">
    <property type="protein sequence ID" value="EXX76761.1"/>
    <property type="molecule type" value="Genomic_DNA"/>
</dbReference>
<proteinExistence type="predicted"/>
<evidence type="ECO:0000313" key="2">
    <source>
        <dbReference type="Proteomes" id="UP000022910"/>
    </source>
</evidence>
<dbReference type="AlphaFoldDB" id="A0A015LVP2"/>
<accession>A0A015LVP2</accession>
<sequence length="333" mass="38521">MSKTSKCSLRSITASVCDDVTNGTVLVTDRVKIPETNLDMNLVGKELCRRHYNKLIVNEKHRLMKAQRCAYPKHEDTKNSKRGRPRKNFLRKIPRRLLPILNLSPDSLICNPCLNNIDRDEEIQQSLNYRPPIRKISNSNTNPEYSYIFRNDLLYSLKEFKELETAYNEVCEELDLTKLTSIVSFSEKIHLMSNVLYKKQRKDEEKPIYDPDEFKKILEEEEPKLQGFFDELVASTNPEKKSPITNQTNRKKLVAMCHFLASINNKFINGVKTEVGFLLSASGTSASAIEILANAGLTIRRETIQRPEHQLARSHERTVKDYIIENVIFVYIL</sequence>
<keyword evidence="2" id="KW-1185">Reference proteome</keyword>
<evidence type="ECO:0000313" key="1">
    <source>
        <dbReference type="EMBL" id="EXX76761.1"/>
    </source>
</evidence>
<name>A0A015LVP2_RHIIW</name>
<organism evidence="1 2">
    <name type="scientific">Rhizophagus irregularis (strain DAOM 197198w)</name>
    <name type="common">Glomus intraradices</name>
    <dbReference type="NCBI Taxonomy" id="1432141"/>
    <lineage>
        <taxon>Eukaryota</taxon>
        <taxon>Fungi</taxon>
        <taxon>Fungi incertae sedis</taxon>
        <taxon>Mucoromycota</taxon>
        <taxon>Glomeromycotina</taxon>
        <taxon>Glomeromycetes</taxon>
        <taxon>Glomerales</taxon>
        <taxon>Glomeraceae</taxon>
        <taxon>Rhizophagus</taxon>
    </lineage>
</organism>
<gene>
    <name evidence="1" type="ORF">RirG_030130</name>
</gene>
<dbReference type="OrthoDB" id="2382204at2759"/>
<comment type="caution">
    <text evidence="1">The sequence shown here is derived from an EMBL/GenBank/DDBJ whole genome shotgun (WGS) entry which is preliminary data.</text>
</comment>
<protein>
    <submittedName>
        <fullName evidence="1">Uncharacterized protein</fullName>
    </submittedName>
</protein>
<dbReference type="SMR" id="A0A015LVP2"/>
<reference evidence="1 2" key="1">
    <citation type="submission" date="2014-02" db="EMBL/GenBank/DDBJ databases">
        <title>Single nucleus genome sequencing reveals high similarity among nuclei of an endomycorrhizal fungus.</title>
        <authorList>
            <person name="Lin K."/>
            <person name="Geurts R."/>
            <person name="Zhang Z."/>
            <person name="Limpens E."/>
            <person name="Saunders D.G."/>
            <person name="Mu D."/>
            <person name="Pang E."/>
            <person name="Cao H."/>
            <person name="Cha H."/>
            <person name="Lin T."/>
            <person name="Zhou Q."/>
            <person name="Shang Y."/>
            <person name="Li Y."/>
            <person name="Ivanov S."/>
            <person name="Sharma T."/>
            <person name="Velzen R.V."/>
            <person name="Ruijter N.D."/>
            <person name="Aanen D.K."/>
            <person name="Win J."/>
            <person name="Kamoun S."/>
            <person name="Bisseling T."/>
            <person name="Huang S."/>
        </authorList>
    </citation>
    <scope>NUCLEOTIDE SEQUENCE [LARGE SCALE GENOMIC DNA]</scope>
    <source>
        <strain evidence="2">DAOM197198w</strain>
    </source>
</reference>
<dbReference type="HOGENOM" id="CLU_050733_0_0_1"/>
<dbReference type="Proteomes" id="UP000022910">
    <property type="component" value="Unassembled WGS sequence"/>
</dbReference>